<keyword evidence="6" id="KW-1185">Reference proteome</keyword>
<keyword evidence="2" id="KW-0238">DNA-binding</keyword>
<evidence type="ECO:0000256" key="3">
    <source>
        <dbReference type="ARBA" id="ARBA00023163"/>
    </source>
</evidence>
<dbReference type="EMBL" id="JAMZFV010000008">
    <property type="protein sequence ID" value="MCP1109987.1"/>
    <property type="molecule type" value="Genomic_DNA"/>
</dbReference>
<feature type="domain" description="HTH araC/xylS-type" evidence="4">
    <location>
        <begin position="218"/>
        <end position="316"/>
    </location>
</feature>
<dbReference type="PROSITE" id="PS01124">
    <property type="entry name" value="HTH_ARAC_FAMILY_2"/>
    <property type="match status" value="1"/>
</dbReference>
<dbReference type="RefSeq" id="WP_262068868.1">
    <property type="nucleotide sequence ID" value="NZ_JAMXOC010000008.1"/>
</dbReference>
<keyword evidence="1" id="KW-0805">Transcription regulation</keyword>
<reference evidence="5 6" key="1">
    <citation type="journal article" date="2022" name="Genome Biol. Evol.">
        <title>Host diet, physiology and behaviors set the stage for Lachnospiraceae cladogenesis.</title>
        <authorList>
            <person name="Vera-Ponce De Leon A."/>
            <person name="Schneider M."/>
            <person name="Jahnes B.C."/>
            <person name="Sadowski V."/>
            <person name="Camuy-Velez L.A."/>
            <person name="Duan J."/>
            <person name="Sabree Z.L."/>
        </authorList>
    </citation>
    <scope>NUCLEOTIDE SEQUENCE [LARGE SCALE GENOMIC DNA]</scope>
    <source>
        <strain evidence="5 6">PAL227</strain>
    </source>
</reference>
<evidence type="ECO:0000259" key="4">
    <source>
        <dbReference type="PROSITE" id="PS01124"/>
    </source>
</evidence>
<gene>
    <name evidence="5" type="ORF">NK118_06965</name>
</gene>
<dbReference type="PRINTS" id="PR00032">
    <property type="entry name" value="HTHARAC"/>
</dbReference>
<organism evidence="5 6">
    <name type="scientific">Ohessyouella blattaphilus</name>
    <dbReference type="NCBI Taxonomy" id="2949333"/>
    <lineage>
        <taxon>Bacteria</taxon>
        <taxon>Bacillati</taxon>
        <taxon>Bacillota</taxon>
        <taxon>Clostridia</taxon>
        <taxon>Lachnospirales</taxon>
        <taxon>Lachnospiraceae</taxon>
        <taxon>Ohessyouella</taxon>
    </lineage>
</organism>
<evidence type="ECO:0000313" key="5">
    <source>
        <dbReference type="EMBL" id="MCP1109987.1"/>
    </source>
</evidence>
<sequence length="319" mass="36635">MAFFNLDQILNLEKWQDLQDSLAEVTKLAIITVNYKGAPITTHSKCTPFCQKIRADEEIEKRCHKCDSRAGLEATRINEPYIYLCHYNIIDIAIPITIDDKYIGAVMAGQVRPVFADSQTELERILHSTASMESLAESAELRRLYEQIPVLNYEDILQMSEMLFKLCNYIVEEATARNILADMQEHQSALQTQPPDGISVNAKVSDASFEKPKNVKLLPALEYIYSNTHLMISLEKCSQLCNLSPGYFSRCFTREFGVNYSSYMNRLKIDWAKKLLTETDLPITQISDQLGFNDPGYFIKVFKKLEYVTPAMYRRYALE</sequence>
<dbReference type="InterPro" id="IPR020449">
    <property type="entry name" value="Tscrpt_reg_AraC-type_HTH"/>
</dbReference>
<dbReference type="Gene3D" id="1.10.10.60">
    <property type="entry name" value="Homeodomain-like"/>
    <property type="match status" value="2"/>
</dbReference>
<evidence type="ECO:0000256" key="1">
    <source>
        <dbReference type="ARBA" id="ARBA00023015"/>
    </source>
</evidence>
<dbReference type="InterPro" id="IPR018771">
    <property type="entry name" value="PocR_dom"/>
</dbReference>
<evidence type="ECO:0000256" key="2">
    <source>
        <dbReference type="ARBA" id="ARBA00023125"/>
    </source>
</evidence>
<proteinExistence type="predicted"/>
<evidence type="ECO:0000313" key="6">
    <source>
        <dbReference type="Proteomes" id="UP001523565"/>
    </source>
</evidence>
<dbReference type="Pfam" id="PF10114">
    <property type="entry name" value="PocR"/>
    <property type="match status" value="1"/>
</dbReference>
<comment type="caution">
    <text evidence="5">The sequence shown here is derived from an EMBL/GenBank/DDBJ whole genome shotgun (WGS) entry which is preliminary data.</text>
</comment>
<dbReference type="SMART" id="SM00342">
    <property type="entry name" value="HTH_ARAC"/>
    <property type="match status" value="1"/>
</dbReference>
<dbReference type="Proteomes" id="UP001523565">
    <property type="component" value="Unassembled WGS sequence"/>
</dbReference>
<accession>A0ABT1EGZ2</accession>
<name>A0ABT1EGZ2_9FIRM</name>
<dbReference type="PANTHER" id="PTHR43280:SF2">
    <property type="entry name" value="HTH-TYPE TRANSCRIPTIONAL REGULATOR EXSA"/>
    <property type="match status" value="1"/>
</dbReference>
<dbReference type="SUPFAM" id="SSF46689">
    <property type="entry name" value="Homeodomain-like"/>
    <property type="match status" value="2"/>
</dbReference>
<dbReference type="InterPro" id="IPR009057">
    <property type="entry name" value="Homeodomain-like_sf"/>
</dbReference>
<dbReference type="InterPro" id="IPR018060">
    <property type="entry name" value="HTH_AraC"/>
</dbReference>
<keyword evidence="3" id="KW-0804">Transcription</keyword>
<protein>
    <submittedName>
        <fullName evidence="5">PocR ligand-binding domain-containing protein</fullName>
    </submittedName>
</protein>
<dbReference type="Pfam" id="PF12833">
    <property type="entry name" value="HTH_18"/>
    <property type="match status" value="1"/>
</dbReference>
<dbReference type="PANTHER" id="PTHR43280">
    <property type="entry name" value="ARAC-FAMILY TRANSCRIPTIONAL REGULATOR"/>
    <property type="match status" value="1"/>
</dbReference>